<evidence type="ECO:0000313" key="2">
    <source>
        <dbReference type="Proteomes" id="UP000198405"/>
    </source>
</evidence>
<protein>
    <recommendedName>
        <fullName evidence="3">TOBE domain-containing protein</fullName>
    </recommendedName>
</protein>
<dbReference type="Proteomes" id="UP000198405">
    <property type="component" value="Unassembled WGS sequence"/>
</dbReference>
<name>A0A238YPU3_9BACT</name>
<dbReference type="Gene3D" id="2.40.50.100">
    <property type="match status" value="1"/>
</dbReference>
<dbReference type="RefSeq" id="WP_089322845.1">
    <property type="nucleotide sequence ID" value="NZ_FZOB01000004.1"/>
</dbReference>
<keyword evidence="2" id="KW-1185">Reference proteome</keyword>
<gene>
    <name evidence="1" type="ORF">SAMN06265340_10496</name>
</gene>
<dbReference type="InterPro" id="IPR008995">
    <property type="entry name" value="Mo/tungstate-bd_C_term_dom"/>
</dbReference>
<evidence type="ECO:0000313" key="1">
    <source>
        <dbReference type="EMBL" id="SNR73155.1"/>
    </source>
</evidence>
<accession>A0A238YPU3</accession>
<organism evidence="1 2">
    <name type="scientific">Desulfurobacterium atlanticum</name>
    <dbReference type="NCBI Taxonomy" id="240169"/>
    <lineage>
        <taxon>Bacteria</taxon>
        <taxon>Pseudomonadati</taxon>
        <taxon>Aquificota</taxon>
        <taxon>Aquificia</taxon>
        <taxon>Desulfurobacteriales</taxon>
        <taxon>Desulfurobacteriaceae</taxon>
        <taxon>Desulfurobacterium</taxon>
    </lineage>
</organism>
<dbReference type="SUPFAM" id="SSF50331">
    <property type="entry name" value="MOP-like"/>
    <property type="match status" value="1"/>
</dbReference>
<dbReference type="EMBL" id="FZOB01000004">
    <property type="protein sequence ID" value="SNR73155.1"/>
    <property type="molecule type" value="Genomic_DNA"/>
</dbReference>
<dbReference type="AlphaFoldDB" id="A0A238YPU3"/>
<dbReference type="OrthoDB" id="122515at2"/>
<reference evidence="2" key="1">
    <citation type="submission" date="2017-06" db="EMBL/GenBank/DDBJ databases">
        <authorList>
            <person name="Varghese N."/>
            <person name="Submissions S."/>
        </authorList>
    </citation>
    <scope>NUCLEOTIDE SEQUENCE [LARGE SCALE GENOMIC DNA]</scope>
    <source>
        <strain evidence="2">DSM 15668</strain>
    </source>
</reference>
<evidence type="ECO:0008006" key="3">
    <source>
        <dbReference type="Google" id="ProtNLM"/>
    </source>
</evidence>
<sequence>MSVLVKDVSKYGWEPETFEKIKKHLFPGIVLEVDKGHFNSSILVKMKKRGKELLFSGMVSNKVVERMGLKKGDKVYILIEPKTESFTIFKKD</sequence>
<proteinExistence type="predicted"/>